<dbReference type="GO" id="GO:0006313">
    <property type="term" value="P:DNA transposition"/>
    <property type="evidence" value="ECO:0007669"/>
    <property type="project" value="InterPro"/>
</dbReference>
<dbReference type="AlphaFoldDB" id="A0A221K152"/>
<feature type="domain" description="Transposase IS200-like" evidence="1">
    <location>
        <begin position="9"/>
        <end position="132"/>
    </location>
</feature>
<dbReference type="SUPFAM" id="SSF143422">
    <property type="entry name" value="Transposase IS200-like"/>
    <property type="match status" value="1"/>
</dbReference>
<dbReference type="OrthoDB" id="9794403at2"/>
<proteinExistence type="predicted"/>
<sequence length="168" mass="18868">MIEAPSQMTPESVFFFTVRLQDRRSDLLVREVNRLRHATRAALAAHPFRIDDIVVMPNAIHTIWTLPAGDADVSTRWRVLKSQFSRGLPAPAHCRPASLRSENKGVWQRRFWAHRLTDADDVAAHRHLIYVAPVQAGLVSDACKWPHTSLHRALGAGTWTLPLQATAA</sequence>
<evidence type="ECO:0000313" key="2">
    <source>
        <dbReference type="EMBL" id="ASM72714.1"/>
    </source>
</evidence>
<dbReference type="EMBL" id="CP022415">
    <property type="protein sequence ID" value="ASM72714.1"/>
    <property type="molecule type" value="Genomic_DNA"/>
</dbReference>
<dbReference type="InterPro" id="IPR002686">
    <property type="entry name" value="Transposase_17"/>
</dbReference>
<dbReference type="PANTHER" id="PTHR36966">
    <property type="entry name" value="REP-ASSOCIATED TYROSINE TRANSPOSASE"/>
    <property type="match status" value="1"/>
</dbReference>
<dbReference type="KEGG" id="spse:SULPSESMR1_01906"/>
<evidence type="ECO:0000259" key="1">
    <source>
        <dbReference type="SMART" id="SM01321"/>
    </source>
</evidence>
<dbReference type="InterPro" id="IPR052715">
    <property type="entry name" value="RAYT_transposase"/>
</dbReference>
<keyword evidence="3" id="KW-1185">Reference proteome</keyword>
<dbReference type="GO" id="GO:0043565">
    <property type="term" value="F:sequence-specific DNA binding"/>
    <property type="evidence" value="ECO:0007669"/>
    <property type="project" value="TreeGrafter"/>
</dbReference>
<organism evidence="2 3">
    <name type="scientific">Pseudosulfitobacter pseudonitzschiae</name>
    <dbReference type="NCBI Taxonomy" id="1402135"/>
    <lineage>
        <taxon>Bacteria</taxon>
        <taxon>Pseudomonadati</taxon>
        <taxon>Pseudomonadota</taxon>
        <taxon>Alphaproteobacteria</taxon>
        <taxon>Rhodobacterales</taxon>
        <taxon>Roseobacteraceae</taxon>
        <taxon>Pseudosulfitobacter</taxon>
    </lineage>
</organism>
<dbReference type="NCBIfam" id="NF047646">
    <property type="entry name" value="REP_Tyr_transpos"/>
    <property type="match status" value="1"/>
</dbReference>
<dbReference type="Proteomes" id="UP000199754">
    <property type="component" value="Chromosome"/>
</dbReference>
<accession>A0A221K152</accession>
<reference evidence="2 3" key="1">
    <citation type="submission" date="2017-07" db="EMBL/GenBank/DDBJ databases">
        <title>Genome Sequence of Sulfitobacter pseudonitzschiae Strain SMR1 Isolated from a culture of the Diatom Skeletonema marinoi.</title>
        <authorList>
            <person name="Topel M."/>
            <person name="Pinder M.I.M."/>
            <person name="Johansson O.N."/>
            <person name="Kourtchenko O."/>
            <person name="Godhe A."/>
            <person name="Clarke A.K."/>
        </authorList>
    </citation>
    <scope>NUCLEOTIDE SEQUENCE [LARGE SCALE GENOMIC DNA]</scope>
    <source>
        <strain evidence="2 3">SMR1</strain>
    </source>
</reference>
<dbReference type="Gene3D" id="3.30.70.1290">
    <property type="entry name" value="Transposase IS200-like"/>
    <property type="match status" value="1"/>
</dbReference>
<dbReference type="PANTHER" id="PTHR36966:SF1">
    <property type="entry name" value="REP-ASSOCIATED TYROSINE TRANSPOSASE"/>
    <property type="match status" value="1"/>
</dbReference>
<protein>
    <submittedName>
        <fullName evidence="2">REP-associated tyrosine transposase</fullName>
    </submittedName>
</protein>
<dbReference type="RefSeq" id="WP_089420579.1">
    <property type="nucleotide sequence ID" value="NZ_CP022415.1"/>
</dbReference>
<gene>
    <name evidence="2" type="primary">rayT</name>
    <name evidence="2" type="ORF">SULPSESMR1_01906</name>
</gene>
<dbReference type="SMART" id="SM01321">
    <property type="entry name" value="Y1_Tnp"/>
    <property type="match status" value="1"/>
</dbReference>
<dbReference type="InterPro" id="IPR036515">
    <property type="entry name" value="Transposase_17_sf"/>
</dbReference>
<evidence type="ECO:0000313" key="3">
    <source>
        <dbReference type="Proteomes" id="UP000199754"/>
    </source>
</evidence>
<dbReference type="GO" id="GO:0004803">
    <property type="term" value="F:transposase activity"/>
    <property type="evidence" value="ECO:0007669"/>
    <property type="project" value="InterPro"/>
</dbReference>
<name>A0A221K152_9RHOB</name>